<dbReference type="InterPro" id="IPR015797">
    <property type="entry name" value="NUDIX_hydrolase-like_dom_sf"/>
</dbReference>
<dbReference type="Pfam" id="PF00293">
    <property type="entry name" value="NUDIX"/>
    <property type="match status" value="1"/>
</dbReference>
<dbReference type="SUPFAM" id="SSF55811">
    <property type="entry name" value="Nudix"/>
    <property type="match status" value="1"/>
</dbReference>
<dbReference type="CDD" id="cd04692">
    <property type="entry name" value="NUDIX_Hydrolase"/>
    <property type="match status" value="1"/>
</dbReference>
<sequence>MHDTDHEILEVVDSKDNVIGTATRAEIHHLGLQHRSVHVFVFNRSGEIYVQRRSESKDRHAAKLDSSAAGHVDPGETYEQSAIRELEEELGIREDVTEILRVAASPETDNEHVVLYLVTTELEPNPNPAEVQWGGFMRPEQLEVLIKETPGDFVPAFILLWNEFLRKTK</sequence>
<feature type="domain" description="Nudix hydrolase" evidence="2">
    <location>
        <begin position="32"/>
        <end position="159"/>
    </location>
</feature>
<proteinExistence type="predicted"/>
<dbReference type="AlphaFoldDB" id="A0A9D6Z4T0"/>
<reference evidence="3" key="1">
    <citation type="submission" date="2020-07" db="EMBL/GenBank/DDBJ databases">
        <title>Huge and variable diversity of episymbiotic CPR bacteria and DPANN archaea in groundwater ecosystems.</title>
        <authorList>
            <person name="He C.Y."/>
            <person name="Keren R."/>
            <person name="Whittaker M."/>
            <person name="Farag I.F."/>
            <person name="Doudna J."/>
            <person name="Cate J.H.D."/>
            <person name="Banfield J.F."/>
        </authorList>
    </citation>
    <scope>NUCLEOTIDE SEQUENCE</scope>
    <source>
        <strain evidence="3">NC_groundwater_1664_Pr3_B-0.1um_52_9</strain>
    </source>
</reference>
<feature type="region of interest" description="Disordered" evidence="1">
    <location>
        <begin position="54"/>
        <end position="77"/>
    </location>
</feature>
<evidence type="ECO:0000313" key="4">
    <source>
        <dbReference type="Proteomes" id="UP000807825"/>
    </source>
</evidence>
<dbReference type="InterPro" id="IPR000086">
    <property type="entry name" value="NUDIX_hydrolase_dom"/>
</dbReference>
<name>A0A9D6Z4T0_9BACT</name>
<evidence type="ECO:0000313" key="3">
    <source>
        <dbReference type="EMBL" id="MBI5251339.1"/>
    </source>
</evidence>
<dbReference type="PROSITE" id="PS51462">
    <property type="entry name" value="NUDIX"/>
    <property type="match status" value="1"/>
</dbReference>
<evidence type="ECO:0000259" key="2">
    <source>
        <dbReference type="PROSITE" id="PS51462"/>
    </source>
</evidence>
<organism evidence="3 4">
    <name type="scientific">Desulfomonile tiedjei</name>
    <dbReference type="NCBI Taxonomy" id="2358"/>
    <lineage>
        <taxon>Bacteria</taxon>
        <taxon>Pseudomonadati</taxon>
        <taxon>Thermodesulfobacteriota</taxon>
        <taxon>Desulfomonilia</taxon>
        <taxon>Desulfomonilales</taxon>
        <taxon>Desulfomonilaceae</taxon>
        <taxon>Desulfomonile</taxon>
    </lineage>
</organism>
<dbReference type="Gene3D" id="3.90.79.10">
    <property type="entry name" value="Nucleoside Triphosphate Pyrophosphohydrolase"/>
    <property type="match status" value="1"/>
</dbReference>
<dbReference type="EMBL" id="JACRDE010000464">
    <property type="protein sequence ID" value="MBI5251339.1"/>
    <property type="molecule type" value="Genomic_DNA"/>
</dbReference>
<comment type="caution">
    <text evidence="3">The sequence shown here is derived from an EMBL/GenBank/DDBJ whole genome shotgun (WGS) entry which is preliminary data.</text>
</comment>
<feature type="compositionally biased region" description="Basic and acidic residues" evidence="1">
    <location>
        <begin position="54"/>
        <end position="63"/>
    </location>
</feature>
<evidence type="ECO:0000256" key="1">
    <source>
        <dbReference type="SAM" id="MobiDB-lite"/>
    </source>
</evidence>
<gene>
    <name evidence="3" type="ORF">HY912_17765</name>
</gene>
<protein>
    <submittedName>
        <fullName evidence="3">NUDIX domain-containing protein</fullName>
    </submittedName>
</protein>
<dbReference type="Proteomes" id="UP000807825">
    <property type="component" value="Unassembled WGS sequence"/>
</dbReference>
<dbReference type="PANTHER" id="PTHR10885">
    <property type="entry name" value="ISOPENTENYL-DIPHOSPHATE DELTA-ISOMERASE"/>
    <property type="match status" value="1"/>
</dbReference>
<dbReference type="PANTHER" id="PTHR10885:SF0">
    <property type="entry name" value="ISOPENTENYL-DIPHOSPHATE DELTA-ISOMERASE"/>
    <property type="match status" value="1"/>
</dbReference>
<accession>A0A9D6Z4T0</accession>
<dbReference type="GO" id="GO:0003824">
    <property type="term" value="F:catalytic activity"/>
    <property type="evidence" value="ECO:0007669"/>
    <property type="project" value="UniProtKB-ARBA"/>
</dbReference>